<dbReference type="InterPro" id="IPR000160">
    <property type="entry name" value="GGDEF_dom"/>
</dbReference>
<dbReference type="RefSeq" id="WP_074203449.1">
    <property type="nucleotide sequence ID" value="NZ_FSQW01000001.1"/>
</dbReference>
<keyword evidence="3" id="KW-0472">Membrane</keyword>
<dbReference type="GO" id="GO:0043709">
    <property type="term" value="P:cell adhesion involved in single-species biofilm formation"/>
    <property type="evidence" value="ECO:0007669"/>
    <property type="project" value="TreeGrafter"/>
</dbReference>
<dbReference type="PANTHER" id="PTHR45138">
    <property type="entry name" value="REGULATORY COMPONENTS OF SENSORY TRANSDUCTION SYSTEM"/>
    <property type="match status" value="1"/>
</dbReference>
<keyword evidence="3" id="KW-0812">Transmembrane</keyword>
<dbReference type="EMBL" id="FSQW01000001">
    <property type="protein sequence ID" value="SIN59828.1"/>
    <property type="molecule type" value="Genomic_DNA"/>
</dbReference>
<evidence type="ECO:0000256" key="3">
    <source>
        <dbReference type="SAM" id="Phobius"/>
    </source>
</evidence>
<dbReference type="SMART" id="SM00267">
    <property type="entry name" value="GGDEF"/>
    <property type="match status" value="1"/>
</dbReference>
<dbReference type="InterPro" id="IPR029787">
    <property type="entry name" value="Nucleotide_cyclase"/>
</dbReference>
<evidence type="ECO:0000313" key="5">
    <source>
        <dbReference type="EMBL" id="SIN59828.1"/>
    </source>
</evidence>
<dbReference type="PANTHER" id="PTHR45138:SF9">
    <property type="entry name" value="DIGUANYLATE CYCLASE DGCM-RELATED"/>
    <property type="match status" value="1"/>
</dbReference>
<evidence type="ECO:0000256" key="1">
    <source>
        <dbReference type="ARBA" id="ARBA00012528"/>
    </source>
</evidence>
<dbReference type="AlphaFoldDB" id="A0A1N6CMJ7"/>
<feature type="transmembrane region" description="Helical" evidence="3">
    <location>
        <begin position="47"/>
        <end position="66"/>
    </location>
</feature>
<name>A0A1N6CMJ7_9SPHN</name>
<dbReference type="GO" id="GO:0005886">
    <property type="term" value="C:plasma membrane"/>
    <property type="evidence" value="ECO:0007669"/>
    <property type="project" value="TreeGrafter"/>
</dbReference>
<sequence length="279" mass="31553">MLPFRPSKPVLRQTSILAAIAVLLSFAITGTLYLATLGLDDRFWDAMTFAIIVPWGISLPLGWYTVTQHHRLMGVTRKLKIAQHELRSMNEKLQRKASYDGLTGLANREHFIKQFDDRRKAAENNVLMIVDADHFKNINDGYGHPIGDKALILLAGVFKRSLRKQDLVGRIGGEEFGILLPDTVEAEGEIIGEMLRHEIENILFEPQPGEIHRMTVSIGLTGVSPREERAIPMRNADTALFEAKRRGRNQCVLYIPGMRSKPRPFYEEKAKREAIAQQA</sequence>
<proteinExistence type="predicted"/>
<comment type="catalytic activity">
    <reaction evidence="2">
        <text>2 GTP = 3',3'-c-di-GMP + 2 diphosphate</text>
        <dbReference type="Rhea" id="RHEA:24898"/>
        <dbReference type="ChEBI" id="CHEBI:33019"/>
        <dbReference type="ChEBI" id="CHEBI:37565"/>
        <dbReference type="ChEBI" id="CHEBI:58805"/>
        <dbReference type="EC" id="2.7.7.65"/>
    </reaction>
</comment>
<dbReference type="NCBIfam" id="TIGR00254">
    <property type="entry name" value="GGDEF"/>
    <property type="match status" value="1"/>
</dbReference>
<dbReference type="Gene3D" id="3.30.70.270">
    <property type="match status" value="1"/>
</dbReference>
<dbReference type="CDD" id="cd01949">
    <property type="entry name" value="GGDEF"/>
    <property type="match status" value="1"/>
</dbReference>
<protein>
    <recommendedName>
        <fullName evidence="1">diguanylate cyclase</fullName>
        <ecNumber evidence="1">2.7.7.65</ecNumber>
    </recommendedName>
</protein>
<keyword evidence="3" id="KW-1133">Transmembrane helix</keyword>
<gene>
    <name evidence="5" type="ORF">SAMN02745824_0365</name>
</gene>
<reference evidence="6" key="1">
    <citation type="submission" date="2016-11" db="EMBL/GenBank/DDBJ databases">
        <authorList>
            <person name="Varghese N."/>
            <person name="Submissions S."/>
        </authorList>
    </citation>
    <scope>NUCLEOTIDE SEQUENCE [LARGE SCALE GENOMIC DNA]</scope>
    <source>
        <strain evidence="6">DSM 22363</strain>
    </source>
</reference>
<dbReference type="SUPFAM" id="SSF55073">
    <property type="entry name" value="Nucleotide cyclase"/>
    <property type="match status" value="1"/>
</dbReference>
<dbReference type="Proteomes" id="UP000185192">
    <property type="component" value="Unassembled WGS sequence"/>
</dbReference>
<dbReference type="OrthoDB" id="384661at2"/>
<feature type="transmembrane region" description="Helical" evidence="3">
    <location>
        <begin position="16"/>
        <end position="35"/>
    </location>
</feature>
<dbReference type="InterPro" id="IPR043128">
    <property type="entry name" value="Rev_trsase/Diguanyl_cyclase"/>
</dbReference>
<dbReference type="InterPro" id="IPR050469">
    <property type="entry name" value="Diguanylate_Cyclase"/>
</dbReference>
<feature type="domain" description="GGDEF" evidence="4">
    <location>
        <begin position="123"/>
        <end position="256"/>
    </location>
</feature>
<evidence type="ECO:0000313" key="6">
    <source>
        <dbReference type="Proteomes" id="UP000185192"/>
    </source>
</evidence>
<dbReference type="EC" id="2.7.7.65" evidence="1"/>
<dbReference type="STRING" id="1123272.SAMN02745824_0365"/>
<keyword evidence="6" id="KW-1185">Reference proteome</keyword>
<dbReference type="PROSITE" id="PS50887">
    <property type="entry name" value="GGDEF"/>
    <property type="match status" value="1"/>
</dbReference>
<organism evidence="5 6">
    <name type="scientific">Parasphingorhabdus marina DSM 22363</name>
    <dbReference type="NCBI Taxonomy" id="1123272"/>
    <lineage>
        <taxon>Bacteria</taxon>
        <taxon>Pseudomonadati</taxon>
        <taxon>Pseudomonadota</taxon>
        <taxon>Alphaproteobacteria</taxon>
        <taxon>Sphingomonadales</taxon>
        <taxon>Sphingomonadaceae</taxon>
        <taxon>Parasphingorhabdus</taxon>
    </lineage>
</organism>
<dbReference type="GO" id="GO:0052621">
    <property type="term" value="F:diguanylate cyclase activity"/>
    <property type="evidence" value="ECO:0007669"/>
    <property type="project" value="UniProtKB-EC"/>
</dbReference>
<dbReference type="Pfam" id="PF00990">
    <property type="entry name" value="GGDEF"/>
    <property type="match status" value="1"/>
</dbReference>
<evidence type="ECO:0000256" key="2">
    <source>
        <dbReference type="ARBA" id="ARBA00034247"/>
    </source>
</evidence>
<dbReference type="FunFam" id="3.30.70.270:FF:000001">
    <property type="entry name" value="Diguanylate cyclase domain protein"/>
    <property type="match status" value="1"/>
</dbReference>
<accession>A0A1N6CMJ7</accession>
<dbReference type="GO" id="GO:1902201">
    <property type="term" value="P:negative regulation of bacterial-type flagellum-dependent cell motility"/>
    <property type="evidence" value="ECO:0007669"/>
    <property type="project" value="TreeGrafter"/>
</dbReference>
<evidence type="ECO:0000259" key="4">
    <source>
        <dbReference type="PROSITE" id="PS50887"/>
    </source>
</evidence>